<evidence type="ECO:0000259" key="7">
    <source>
        <dbReference type="PROSITE" id="PS51012"/>
    </source>
</evidence>
<dbReference type="OrthoDB" id="670210at2"/>
<dbReference type="InterPro" id="IPR013525">
    <property type="entry name" value="ABC2_TM"/>
</dbReference>
<feature type="domain" description="ABC transmembrane type-2" evidence="7">
    <location>
        <begin position="42"/>
        <end position="269"/>
    </location>
</feature>
<organism evidence="8 9">
    <name type="scientific">Brevibacterium sandarakinum</name>
    <dbReference type="NCBI Taxonomy" id="629680"/>
    <lineage>
        <taxon>Bacteria</taxon>
        <taxon>Bacillati</taxon>
        <taxon>Actinomycetota</taxon>
        <taxon>Actinomycetes</taxon>
        <taxon>Micrococcales</taxon>
        <taxon>Brevibacteriaceae</taxon>
        <taxon>Brevibacterium</taxon>
    </lineage>
</organism>
<keyword evidence="2 6" id="KW-0812">Transmembrane</keyword>
<name>A0A1H1RUU9_BRESA</name>
<dbReference type="EMBL" id="LT629739">
    <property type="protein sequence ID" value="SDS39296.1"/>
    <property type="molecule type" value="Genomic_DNA"/>
</dbReference>
<dbReference type="InterPro" id="IPR000412">
    <property type="entry name" value="ABC_2_transport"/>
</dbReference>
<dbReference type="STRING" id="629680.SAMN04489751_1910"/>
<dbReference type="Proteomes" id="UP000199700">
    <property type="component" value="Chromosome"/>
</dbReference>
<dbReference type="PIRSF" id="PIRSF006648">
    <property type="entry name" value="DrrB"/>
    <property type="match status" value="1"/>
</dbReference>
<sequence length="270" mass="28695">MTTQALPASHTPLRKHVSIGQVLVQSATLSRRGIIKLRRHPAGLADVIIGPAIFLVLFGYVFGGAISGDTGEYLQYVFPGILGMMTLFATMGVGVSLSTDLSEGIFDRFRSLPIARISPLIGAIGSDIVRQLVSLTALIGFGLLLGVRFETSVWSVLAGCALALAFALAVSWALILLALAIKDPMAVQGLGAVIILPLAFASNIFVPVETMPGWMQTFASWNPIGHLVDAVRGLMMGGPVGEPLMFTLMWMAAFVVVFAPLSLIAYNRRA</sequence>
<dbReference type="GO" id="GO:0046677">
    <property type="term" value="P:response to antibiotic"/>
    <property type="evidence" value="ECO:0007669"/>
    <property type="project" value="UniProtKB-KW"/>
</dbReference>
<comment type="subcellular location">
    <subcellularLocation>
        <location evidence="6">Cell membrane</location>
        <topology evidence="6">Multi-pass membrane protein</topology>
    </subcellularLocation>
    <subcellularLocation>
        <location evidence="1">Membrane</location>
        <topology evidence="1">Multi-pass membrane protein</topology>
    </subcellularLocation>
</comment>
<reference evidence="8" key="1">
    <citation type="submission" date="2016-10" db="EMBL/GenBank/DDBJ databases">
        <authorList>
            <person name="Varghese N."/>
            <person name="Submissions S."/>
        </authorList>
    </citation>
    <scope>NUCLEOTIDE SEQUENCE [LARGE SCALE GENOMIC DNA]</scope>
    <source>
        <strain evidence="8">DSM 22082</strain>
    </source>
</reference>
<feature type="transmembrane region" description="Helical" evidence="6">
    <location>
        <begin position="120"/>
        <end position="147"/>
    </location>
</feature>
<dbReference type="AlphaFoldDB" id="A0A1H1RUU9"/>
<dbReference type="InterPro" id="IPR047817">
    <property type="entry name" value="ABC2_TM_bact-type"/>
</dbReference>
<feature type="transmembrane region" description="Helical" evidence="6">
    <location>
        <begin position="244"/>
        <end position="266"/>
    </location>
</feature>
<keyword evidence="6" id="KW-0813">Transport</keyword>
<dbReference type="PROSITE" id="PS51012">
    <property type="entry name" value="ABC_TM2"/>
    <property type="match status" value="1"/>
</dbReference>
<protein>
    <recommendedName>
        <fullName evidence="6">Transport permease protein</fullName>
    </recommendedName>
</protein>
<feature type="transmembrane region" description="Helical" evidence="6">
    <location>
        <begin position="74"/>
        <end position="99"/>
    </location>
</feature>
<feature type="transmembrane region" description="Helical" evidence="6">
    <location>
        <begin position="186"/>
        <end position="206"/>
    </location>
</feature>
<keyword evidence="4 6" id="KW-0472">Membrane</keyword>
<evidence type="ECO:0000313" key="8">
    <source>
        <dbReference type="EMBL" id="SDS39296.1"/>
    </source>
</evidence>
<feature type="transmembrane region" description="Helical" evidence="6">
    <location>
        <begin position="41"/>
        <end position="62"/>
    </location>
</feature>
<evidence type="ECO:0000256" key="1">
    <source>
        <dbReference type="ARBA" id="ARBA00004141"/>
    </source>
</evidence>
<dbReference type="InterPro" id="IPR051784">
    <property type="entry name" value="Nod_factor_ABC_transporter"/>
</dbReference>
<dbReference type="GO" id="GO:0140359">
    <property type="term" value="F:ABC-type transporter activity"/>
    <property type="evidence" value="ECO:0007669"/>
    <property type="project" value="InterPro"/>
</dbReference>
<evidence type="ECO:0000256" key="4">
    <source>
        <dbReference type="ARBA" id="ARBA00023136"/>
    </source>
</evidence>
<accession>A0A1H1RUU9</accession>
<dbReference type="GO" id="GO:0043190">
    <property type="term" value="C:ATP-binding cassette (ABC) transporter complex"/>
    <property type="evidence" value="ECO:0007669"/>
    <property type="project" value="InterPro"/>
</dbReference>
<gene>
    <name evidence="8" type="ORF">SAMN04489751_1910</name>
</gene>
<dbReference type="PANTHER" id="PTHR43229">
    <property type="entry name" value="NODULATION PROTEIN J"/>
    <property type="match status" value="1"/>
</dbReference>
<evidence type="ECO:0000256" key="6">
    <source>
        <dbReference type="RuleBase" id="RU361157"/>
    </source>
</evidence>
<dbReference type="RefSeq" id="WP_092105123.1">
    <property type="nucleotide sequence ID" value="NZ_LT629739.1"/>
</dbReference>
<evidence type="ECO:0000256" key="2">
    <source>
        <dbReference type="ARBA" id="ARBA00022692"/>
    </source>
</evidence>
<comment type="similarity">
    <text evidence="6">Belongs to the ABC-2 integral membrane protein family.</text>
</comment>
<dbReference type="PANTHER" id="PTHR43229:SF2">
    <property type="entry name" value="NODULATION PROTEIN J"/>
    <property type="match status" value="1"/>
</dbReference>
<dbReference type="PRINTS" id="PR00164">
    <property type="entry name" value="ABC2TRNSPORT"/>
</dbReference>
<keyword evidence="5" id="KW-0046">Antibiotic resistance</keyword>
<keyword evidence="3 6" id="KW-1133">Transmembrane helix</keyword>
<proteinExistence type="inferred from homology"/>
<feature type="transmembrane region" description="Helical" evidence="6">
    <location>
        <begin position="153"/>
        <end position="179"/>
    </location>
</feature>
<evidence type="ECO:0000256" key="3">
    <source>
        <dbReference type="ARBA" id="ARBA00022989"/>
    </source>
</evidence>
<dbReference type="Pfam" id="PF01061">
    <property type="entry name" value="ABC2_membrane"/>
    <property type="match status" value="1"/>
</dbReference>
<evidence type="ECO:0000313" key="9">
    <source>
        <dbReference type="Proteomes" id="UP000199700"/>
    </source>
</evidence>
<keyword evidence="6" id="KW-1003">Cell membrane</keyword>
<keyword evidence="9" id="KW-1185">Reference proteome</keyword>
<evidence type="ECO:0000256" key="5">
    <source>
        <dbReference type="ARBA" id="ARBA00023251"/>
    </source>
</evidence>